<feature type="compositionally biased region" description="Low complexity" evidence="1">
    <location>
        <begin position="432"/>
        <end position="446"/>
    </location>
</feature>
<name>A0ABP7I460_9PSEU</name>
<feature type="compositionally biased region" description="Polar residues" evidence="1">
    <location>
        <begin position="458"/>
        <end position="467"/>
    </location>
</feature>
<feature type="compositionally biased region" description="Polar residues" evidence="1">
    <location>
        <begin position="319"/>
        <end position="338"/>
    </location>
</feature>
<feature type="transmembrane region" description="Helical" evidence="2">
    <location>
        <begin position="406"/>
        <end position="427"/>
    </location>
</feature>
<feature type="compositionally biased region" description="Low complexity" evidence="1">
    <location>
        <begin position="60"/>
        <end position="71"/>
    </location>
</feature>
<dbReference type="RefSeq" id="WP_237337463.1">
    <property type="nucleotide sequence ID" value="NZ_BAABCM010000002.1"/>
</dbReference>
<feature type="compositionally biased region" description="Low complexity" evidence="1">
    <location>
        <begin position="172"/>
        <end position="198"/>
    </location>
</feature>
<dbReference type="EMBL" id="BAABCM010000002">
    <property type="protein sequence ID" value="GAA3805721.1"/>
    <property type="molecule type" value="Genomic_DNA"/>
</dbReference>
<feature type="compositionally biased region" description="Gly residues" evidence="1">
    <location>
        <begin position="89"/>
        <end position="104"/>
    </location>
</feature>
<proteinExistence type="predicted"/>
<evidence type="ECO:0000256" key="2">
    <source>
        <dbReference type="SAM" id="Phobius"/>
    </source>
</evidence>
<protein>
    <recommendedName>
        <fullName evidence="5">Flagellar basal body-associated protein FliL</fullName>
    </recommendedName>
</protein>
<evidence type="ECO:0008006" key="5">
    <source>
        <dbReference type="Google" id="ProtNLM"/>
    </source>
</evidence>
<feature type="compositionally biased region" description="Pro residues" evidence="1">
    <location>
        <begin position="364"/>
        <end position="382"/>
    </location>
</feature>
<evidence type="ECO:0000313" key="3">
    <source>
        <dbReference type="EMBL" id="GAA3805721.1"/>
    </source>
</evidence>
<dbReference type="Proteomes" id="UP001501624">
    <property type="component" value="Unassembled WGS sequence"/>
</dbReference>
<keyword evidence="2" id="KW-1133">Transmembrane helix</keyword>
<gene>
    <name evidence="3" type="ORF">GCM10022380_24270</name>
</gene>
<keyword evidence="2" id="KW-0812">Transmembrane</keyword>
<feature type="compositionally biased region" description="Low complexity" evidence="1">
    <location>
        <begin position="208"/>
        <end position="218"/>
    </location>
</feature>
<feature type="compositionally biased region" description="Low complexity" evidence="1">
    <location>
        <begin position="105"/>
        <end position="161"/>
    </location>
</feature>
<feature type="region of interest" description="Disordered" evidence="1">
    <location>
        <begin position="42"/>
        <end position="392"/>
    </location>
</feature>
<organism evidence="3 4">
    <name type="scientific">Amycolatopsis tucumanensis</name>
    <dbReference type="NCBI Taxonomy" id="401106"/>
    <lineage>
        <taxon>Bacteria</taxon>
        <taxon>Bacillati</taxon>
        <taxon>Actinomycetota</taxon>
        <taxon>Actinomycetes</taxon>
        <taxon>Pseudonocardiales</taxon>
        <taxon>Pseudonocardiaceae</taxon>
        <taxon>Amycolatopsis</taxon>
    </lineage>
</organism>
<keyword evidence="2" id="KW-0472">Membrane</keyword>
<keyword evidence="4" id="KW-1185">Reference proteome</keyword>
<feature type="compositionally biased region" description="Low complexity" evidence="1">
    <location>
        <begin position="79"/>
        <end position="88"/>
    </location>
</feature>
<feature type="compositionally biased region" description="Low complexity" evidence="1">
    <location>
        <begin position="226"/>
        <end position="308"/>
    </location>
</feature>
<feature type="region of interest" description="Disordered" evidence="1">
    <location>
        <begin position="431"/>
        <end position="467"/>
    </location>
</feature>
<evidence type="ECO:0000313" key="4">
    <source>
        <dbReference type="Proteomes" id="UP001501624"/>
    </source>
</evidence>
<accession>A0ABP7I460</accession>
<sequence length="602" mass="61069">MSWQDELRRLDAELANGTITQHQHRKMRDELLAAASGNVAPASVASPRGRVDGAPQWQSANPAGAGFAPQPGQAPWPQTPQGWPQEGAPQGGVPQGGVPQGGVPQGFAPQGWPQGQVPPGEYGQQPVGGVPQGPAGVPGQPQAPGAPGQQVGIQPQVGQAPAGVGQPQDGYGQVQTGATGQAPAGQPQAGPAQVEAGQVGQGQGGQVEPGAQPQPGQGQPQGGGSQTEQEQPQAGQPQAEAGHAQVAQGQPHSGQSQAGQPGGQPQAGQQQGGQSQPQGQQADQPQGQQQNQPQAGQSQSQPQGEQAPEVGSALATEEGPTQSISAQLLATKKPTSAPSPADERATDSMRFPSIEDAPTVVTNPVPPPARPLPSMSPPPPLHGPGQQLPFDAAPVLQAPPKRKPTWLFITLGVVVVLAMVAAGVWFLRGDNTTTTAQPTTSAVSSPEAVEARLPTLPGTPSTNNGTLTVEQGIDLKLYSREEGQLFKDNGANQVIFRGSSQGPQGYLVLVVPASSPAAAASITRGLYEHSLTAGLQTVPSGSTDAKAVTGSNSAGQMSGTWYTSGSYAVAIWVSQGLDGDPNSLAERLAQTKTSLATALPPN</sequence>
<comment type="caution">
    <text evidence="3">The sequence shown here is derived from an EMBL/GenBank/DDBJ whole genome shotgun (WGS) entry which is preliminary data.</text>
</comment>
<reference evidence="4" key="1">
    <citation type="journal article" date="2019" name="Int. J. Syst. Evol. Microbiol.">
        <title>The Global Catalogue of Microorganisms (GCM) 10K type strain sequencing project: providing services to taxonomists for standard genome sequencing and annotation.</title>
        <authorList>
            <consortium name="The Broad Institute Genomics Platform"/>
            <consortium name="The Broad Institute Genome Sequencing Center for Infectious Disease"/>
            <person name="Wu L."/>
            <person name="Ma J."/>
        </authorList>
    </citation>
    <scope>NUCLEOTIDE SEQUENCE [LARGE SCALE GENOMIC DNA]</scope>
    <source>
        <strain evidence="4">JCM 17017</strain>
    </source>
</reference>
<evidence type="ECO:0000256" key="1">
    <source>
        <dbReference type="SAM" id="MobiDB-lite"/>
    </source>
</evidence>